<proteinExistence type="inferred from homology"/>
<evidence type="ECO:0000313" key="4">
    <source>
        <dbReference type="EMBL" id="TCK27508.1"/>
    </source>
</evidence>
<accession>A0A4R1HYL4</accession>
<comment type="similarity">
    <text evidence="1">Belongs to the leucine-binding protein family.</text>
</comment>
<keyword evidence="2" id="KW-0732">Signal</keyword>
<protein>
    <submittedName>
        <fullName evidence="4">Amino acid/amide ABC transporter substrate-binding protein (HAAT family)</fullName>
    </submittedName>
</protein>
<dbReference type="InterPro" id="IPR028081">
    <property type="entry name" value="Leu-bd"/>
</dbReference>
<feature type="domain" description="Leucine-binding protein" evidence="3">
    <location>
        <begin position="3"/>
        <end position="326"/>
    </location>
</feature>
<evidence type="ECO:0000313" key="5">
    <source>
        <dbReference type="Proteomes" id="UP000295560"/>
    </source>
</evidence>
<reference evidence="4 5" key="1">
    <citation type="submission" date="2019-03" db="EMBL/GenBank/DDBJ databases">
        <title>Sequencing the genomes of 1000 actinobacteria strains.</title>
        <authorList>
            <person name="Klenk H.-P."/>
        </authorList>
    </citation>
    <scope>NUCLEOTIDE SEQUENCE [LARGE SCALE GENOMIC DNA]</scope>
    <source>
        <strain evidence="4 5">DSM 44969</strain>
    </source>
</reference>
<evidence type="ECO:0000256" key="2">
    <source>
        <dbReference type="ARBA" id="ARBA00022729"/>
    </source>
</evidence>
<evidence type="ECO:0000256" key="1">
    <source>
        <dbReference type="ARBA" id="ARBA00010062"/>
    </source>
</evidence>
<name>A0A4R1HYL4_PSEEN</name>
<keyword evidence="5" id="KW-1185">Reference proteome</keyword>
<dbReference type="AlphaFoldDB" id="A0A4R1HYL4"/>
<dbReference type="CDD" id="cd06358">
    <property type="entry name" value="PBP1_NHase"/>
    <property type="match status" value="1"/>
</dbReference>
<dbReference type="RefSeq" id="WP_243653506.1">
    <property type="nucleotide sequence ID" value="NZ_SMFZ01000001.1"/>
</dbReference>
<comment type="caution">
    <text evidence="4">The sequence shown here is derived from an EMBL/GenBank/DDBJ whole genome shotgun (WGS) entry which is preliminary data.</text>
</comment>
<evidence type="ECO:0000259" key="3">
    <source>
        <dbReference type="Pfam" id="PF13458"/>
    </source>
</evidence>
<dbReference type="Pfam" id="PF13458">
    <property type="entry name" value="Peripla_BP_6"/>
    <property type="match status" value="1"/>
</dbReference>
<dbReference type="EMBL" id="SMFZ01000001">
    <property type="protein sequence ID" value="TCK27508.1"/>
    <property type="molecule type" value="Genomic_DNA"/>
</dbReference>
<dbReference type="Proteomes" id="UP000295560">
    <property type="component" value="Unassembled WGS sequence"/>
</dbReference>
<sequence>MFTVGLVVPLSGPEAVYGPSCVLCARLAAEELNEGSGVLAEPVRLRIVDGGRGPERVACEVERLVGNGEIDAVVGWHLSAVRQRLAPRLRARVPYVYTALYEGGETTPGVITIGETPEIQLHPGLRWMSEEIGVRDWFVVGNDYVWPRRSTATVRALVDDDRAGPTIGEADFVGLGTRDFGPVLDRISDSGSDGVLMMLVGHDSVRFNRQFAERGLEERCARFSPLMDESMLRDLGPAASTDVFTAAGWFEALPTAEGLGFGARYARRFGPEAPALGAPGESCYEGIRLLACLVHSAGTVDAQRVTELARCSDYHGPRGHVRIDGPATRQQIYMATADGVGLDVLASL</sequence>
<organism evidence="4 5">
    <name type="scientific">Pseudonocardia endophytica</name>
    <dbReference type="NCBI Taxonomy" id="401976"/>
    <lineage>
        <taxon>Bacteria</taxon>
        <taxon>Bacillati</taxon>
        <taxon>Actinomycetota</taxon>
        <taxon>Actinomycetes</taxon>
        <taxon>Pseudonocardiales</taxon>
        <taxon>Pseudonocardiaceae</taxon>
        <taxon>Pseudonocardia</taxon>
    </lineage>
</organism>
<dbReference type="PANTHER" id="PTHR47628:SF1">
    <property type="entry name" value="ALIPHATIC AMIDASE EXPRESSION-REGULATING PROTEIN"/>
    <property type="match status" value="1"/>
</dbReference>
<gene>
    <name evidence="4" type="ORF">EV378_3380</name>
</gene>
<dbReference type="InterPro" id="IPR028082">
    <property type="entry name" value="Peripla_BP_I"/>
</dbReference>
<dbReference type="SUPFAM" id="SSF53822">
    <property type="entry name" value="Periplasmic binding protein-like I"/>
    <property type="match status" value="1"/>
</dbReference>
<dbReference type="PANTHER" id="PTHR47628">
    <property type="match status" value="1"/>
</dbReference>
<dbReference type="Gene3D" id="3.40.50.2300">
    <property type="match status" value="2"/>
</dbReference>